<evidence type="ECO:0000256" key="7">
    <source>
        <dbReference type="ARBA" id="ARBA00022676"/>
    </source>
</evidence>
<evidence type="ECO:0000256" key="1">
    <source>
        <dbReference type="ARBA" id="ARBA00003237"/>
    </source>
</evidence>
<dbReference type="InterPro" id="IPR037128">
    <property type="entry name" value="Quinolinate_PRibosylTase_N_sf"/>
</dbReference>
<gene>
    <name evidence="16" type="ORF">BECKFW1821C_GA0114237_10918</name>
</gene>
<dbReference type="InterPro" id="IPR013785">
    <property type="entry name" value="Aldolase_TIM"/>
</dbReference>
<evidence type="ECO:0000256" key="13">
    <source>
        <dbReference type="PIRSR" id="PIRSR006250-1"/>
    </source>
</evidence>
<evidence type="ECO:0000256" key="5">
    <source>
        <dbReference type="ARBA" id="ARBA00011944"/>
    </source>
</evidence>
<feature type="binding site" evidence="13">
    <location>
        <position position="163"/>
    </location>
    <ligand>
        <name>substrate</name>
    </ligand>
</feature>
<evidence type="ECO:0000256" key="3">
    <source>
        <dbReference type="ARBA" id="ARBA00009400"/>
    </source>
</evidence>
<feature type="binding site" evidence="13">
    <location>
        <position position="202"/>
    </location>
    <ligand>
        <name>substrate</name>
    </ligand>
</feature>
<dbReference type="InterPro" id="IPR002638">
    <property type="entry name" value="Quinolinate_PRibosylTrfase_C"/>
</dbReference>
<feature type="binding site" evidence="13">
    <location>
        <position position="223"/>
    </location>
    <ligand>
        <name>substrate</name>
    </ligand>
</feature>
<dbReference type="Pfam" id="PF02749">
    <property type="entry name" value="QRPTase_N"/>
    <property type="match status" value="1"/>
</dbReference>
<dbReference type="NCBIfam" id="TIGR00078">
    <property type="entry name" value="nadC"/>
    <property type="match status" value="1"/>
</dbReference>
<dbReference type="EMBL" id="CAADFE010000091">
    <property type="protein sequence ID" value="VFJ75856.1"/>
    <property type="molecule type" value="Genomic_DNA"/>
</dbReference>
<feature type="domain" description="Quinolinate phosphoribosyl transferase C-terminal" evidence="14">
    <location>
        <begin position="119"/>
        <end position="282"/>
    </location>
</feature>
<comment type="similarity">
    <text evidence="3 12">Belongs to the NadC/ModD family.</text>
</comment>
<protein>
    <recommendedName>
        <fullName evidence="11">Probable nicotinate-nucleotide pyrophosphorylase [carboxylating]</fullName>
        <ecNumber evidence="5">2.4.2.19</ecNumber>
    </recommendedName>
    <alternativeName>
        <fullName evidence="9">Quinolinate phosphoribosyltransferase [decarboxylating]</fullName>
    </alternativeName>
</protein>
<evidence type="ECO:0000256" key="12">
    <source>
        <dbReference type="PIRNR" id="PIRNR006250"/>
    </source>
</evidence>
<feature type="binding site" evidence="13">
    <location>
        <position position="173"/>
    </location>
    <ligand>
        <name>substrate</name>
    </ligand>
</feature>
<evidence type="ECO:0000256" key="8">
    <source>
        <dbReference type="ARBA" id="ARBA00022679"/>
    </source>
</evidence>
<dbReference type="Gene3D" id="3.20.20.70">
    <property type="entry name" value="Aldolase class I"/>
    <property type="match status" value="1"/>
</dbReference>
<evidence type="ECO:0000256" key="2">
    <source>
        <dbReference type="ARBA" id="ARBA00004893"/>
    </source>
</evidence>
<dbReference type="Gene3D" id="3.90.1170.20">
    <property type="entry name" value="Quinolinate phosphoribosyl transferase, N-terminal domain"/>
    <property type="match status" value="1"/>
</dbReference>
<dbReference type="PANTHER" id="PTHR32179">
    <property type="entry name" value="NICOTINATE-NUCLEOTIDE PYROPHOSPHORYLASE [CARBOXYLATING]"/>
    <property type="match status" value="1"/>
</dbReference>
<feature type="binding site" evidence="13">
    <location>
        <begin position="246"/>
        <end position="248"/>
    </location>
    <ligand>
        <name>substrate</name>
    </ligand>
</feature>
<dbReference type="UniPathway" id="UPA00253">
    <property type="reaction ID" value="UER00331"/>
</dbReference>
<feature type="binding site" evidence="13">
    <location>
        <position position="106"/>
    </location>
    <ligand>
        <name>substrate</name>
    </ligand>
</feature>
<proteinExistence type="inferred from homology"/>
<evidence type="ECO:0000256" key="4">
    <source>
        <dbReference type="ARBA" id="ARBA00011218"/>
    </source>
</evidence>
<feature type="binding site" evidence="13">
    <location>
        <begin position="139"/>
        <end position="141"/>
    </location>
    <ligand>
        <name>substrate</name>
    </ligand>
</feature>
<evidence type="ECO:0000259" key="14">
    <source>
        <dbReference type="Pfam" id="PF01729"/>
    </source>
</evidence>
<dbReference type="SUPFAM" id="SSF54675">
    <property type="entry name" value="Nicotinate/Quinolinate PRTase N-terminal domain-like"/>
    <property type="match status" value="1"/>
</dbReference>
<comment type="subunit">
    <text evidence="4">Hexamer formed by 3 homodimers.</text>
</comment>
<evidence type="ECO:0000313" key="16">
    <source>
        <dbReference type="EMBL" id="VFJ75856.1"/>
    </source>
</evidence>
<feature type="binding site" evidence="13">
    <location>
        <begin position="267"/>
        <end position="269"/>
    </location>
    <ligand>
        <name>substrate</name>
    </ligand>
</feature>
<dbReference type="FunFam" id="3.90.1170.20:FF:000001">
    <property type="entry name" value="Nicotinate-nucleotide diphosphorylase (Carboxylating)"/>
    <property type="match status" value="1"/>
</dbReference>
<dbReference type="InterPro" id="IPR022412">
    <property type="entry name" value="Quinolinate_PRibosylTrfase_N"/>
</dbReference>
<evidence type="ECO:0000256" key="10">
    <source>
        <dbReference type="ARBA" id="ARBA00047445"/>
    </source>
</evidence>
<dbReference type="InterPro" id="IPR004393">
    <property type="entry name" value="NadC"/>
</dbReference>
<evidence type="ECO:0000259" key="15">
    <source>
        <dbReference type="Pfam" id="PF02749"/>
    </source>
</evidence>
<dbReference type="Pfam" id="PF01729">
    <property type="entry name" value="QRPTase_C"/>
    <property type="match status" value="1"/>
</dbReference>
<accession>A0A450U0L1</accession>
<dbReference type="PANTHER" id="PTHR32179:SF3">
    <property type="entry name" value="NICOTINATE-NUCLEOTIDE PYROPHOSPHORYLASE [CARBOXYLATING]"/>
    <property type="match status" value="1"/>
</dbReference>
<keyword evidence="8 12" id="KW-0808">Transferase</keyword>
<organism evidence="16">
    <name type="scientific">Candidatus Kentrum sp. FW</name>
    <dbReference type="NCBI Taxonomy" id="2126338"/>
    <lineage>
        <taxon>Bacteria</taxon>
        <taxon>Pseudomonadati</taxon>
        <taxon>Pseudomonadota</taxon>
        <taxon>Gammaproteobacteria</taxon>
        <taxon>Candidatus Kentrum</taxon>
    </lineage>
</organism>
<reference evidence="16" key="1">
    <citation type="submission" date="2019-02" db="EMBL/GenBank/DDBJ databases">
        <authorList>
            <person name="Gruber-Vodicka R. H."/>
            <person name="Seah K. B. B."/>
        </authorList>
    </citation>
    <scope>NUCLEOTIDE SEQUENCE</scope>
    <source>
        <strain evidence="16">BECK_BZ131</strain>
    </source>
</reference>
<dbReference type="InterPro" id="IPR036068">
    <property type="entry name" value="Nicotinate_pribotase-like_C"/>
</dbReference>
<dbReference type="CDD" id="cd01572">
    <property type="entry name" value="QPRTase"/>
    <property type="match status" value="1"/>
</dbReference>
<comment type="catalytic activity">
    <reaction evidence="10">
        <text>nicotinate beta-D-ribonucleotide + CO2 + diphosphate = quinolinate + 5-phospho-alpha-D-ribose 1-diphosphate + 2 H(+)</text>
        <dbReference type="Rhea" id="RHEA:12733"/>
        <dbReference type="ChEBI" id="CHEBI:15378"/>
        <dbReference type="ChEBI" id="CHEBI:16526"/>
        <dbReference type="ChEBI" id="CHEBI:29959"/>
        <dbReference type="ChEBI" id="CHEBI:33019"/>
        <dbReference type="ChEBI" id="CHEBI:57502"/>
        <dbReference type="ChEBI" id="CHEBI:58017"/>
        <dbReference type="EC" id="2.4.2.19"/>
    </reaction>
</comment>
<evidence type="ECO:0000256" key="6">
    <source>
        <dbReference type="ARBA" id="ARBA00022642"/>
    </source>
</evidence>
<comment type="function">
    <text evidence="1">Involved in the catabolism of quinolinic acid (QA).</text>
</comment>
<dbReference type="GO" id="GO:0034213">
    <property type="term" value="P:quinolinate catabolic process"/>
    <property type="evidence" value="ECO:0007669"/>
    <property type="project" value="TreeGrafter"/>
</dbReference>
<feature type="domain" description="Quinolinate phosphoribosyl transferase N-terminal" evidence="15">
    <location>
        <begin position="32"/>
        <end position="116"/>
    </location>
</feature>
<keyword evidence="6" id="KW-0662">Pyridine nucleotide biosynthesis</keyword>
<dbReference type="InterPro" id="IPR027277">
    <property type="entry name" value="NadC/ModD"/>
</dbReference>
<dbReference type="FunFam" id="3.20.20.70:FF:000030">
    <property type="entry name" value="Nicotinate-nucleotide pyrophosphorylase, carboxylating"/>
    <property type="match status" value="1"/>
</dbReference>
<evidence type="ECO:0000256" key="9">
    <source>
        <dbReference type="ARBA" id="ARBA00033102"/>
    </source>
</evidence>
<sequence>MVRNMTNQNLPNTDDITEVVRRALVEDIGSGDITSALLPADSSADATLISRENAVLCGGPWFDEVFRQLDDRIKTSWEVTDGADIIPNQVICRITGPAPAMLTGERTALNFLQSLSGTATLARTYAKEVRGTKTRVLDTRKTIPGLRMAQKYAVRCGGCHNHRLGLYDGILIKENHILAAGSLPMAMRLAREKNPGIPVEVEVESLEECRDALANGADIILLDNFDVKEIEEAVRINAGQAKLEISGGVELQALRRLAETGVDYISIGALTKHARAVDLSLRFAYKG</sequence>
<keyword evidence="7 12" id="KW-0328">Glycosyltransferase</keyword>
<dbReference type="GO" id="GO:0004514">
    <property type="term" value="F:nicotinate-nucleotide diphosphorylase (carboxylating) activity"/>
    <property type="evidence" value="ECO:0007669"/>
    <property type="project" value="UniProtKB-EC"/>
</dbReference>
<comment type="pathway">
    <text evidence="2">Cofactor biosynthesis; NAD(+) biosynthesis; nicotinate D-ribonucleotide from quinolinate: step 1/1.</text>
</comment>
<name>A0A450U0L1_9GAMM</name>
<dbReference type="EC" id="2.4.2.19" evidence="5"/>
<dbReference type="GO" id="GO:0009435">
    <property type="term" value="P:NAD+ biosynthetic process"/>
    <property type="evidence" value="ECO:0007669"/>
    <property type="project" value="UniProtKB-UniPathway"/>
</dbReference>
<dbReference type="GO" id="GO:0005737">
    <property type="term" value="C:cytoplasm"/>
    <property type="evidence" value="ECO:0007669"/>
    <property type="project" value="TreeGrafter"/>
</dbReference>
<dbReference type="PIRSF" id="PIRSF006250">
    <property type="entry name" value="NadC_ModD"/>
    <property type="match status" value="1"/>
</dbReference>
<dbReference type="AlphaFoldDB" id="A0A450U0L1"/>
<evidence type="ECO:0000256" key="11">
    <source>
        <dbReference type="ARBA" id="ARBA00069173"/>
    </source>
</evidence>
<dbReference type="SUPFAM" id="SSF51690">
    <property type="entry name" value="Nicotinate/Quinolinate PRTase C-terminal domain-like"/>
    <property type="match status" value="1"/>
</dbReference>